<dbReference type="NCBIfam" id="TIGR03521">
    <property type="entry name" value="GldG"/>
    <property type="match status" value="1"/>
</dbReference>
<keyword evidence="1" id="KW-0812">Transmembrane</keyword>
<feature type="domain" description="DUF7088" evidence="3">
    <location>
        <begin position="37"/>
        <end position="145"/>
    </location>
</feature>
<dbReference type="InterPro" id="IPR055396">
    <property type="entry name" value="DUF7088"/>
</dbReference>
<sequence>MKKIKKDILGLVLILGAVVLVNHLASTWFYRIDLTAEKRYTLSDNTRQFLQSMDASMTVDVFLEGDLNPGFRKLAASVREMLDEMKVFAGLRVRYAFINPNEGSNDEKKKLFERLQAFGCQPVPVYEAAEDGRNTTVTMFPYAIIHHNKDAVAVDLLSNIPGLSGAENLNKSQEELEYKLTDAMRKLLQSEKPRIAFLEGHGELDELDVMDVTRQLSEFYQVDRGRIGDDPAILDPYKVIIVAKPQQPFPEKDKYALDQYLMRGGRVLWMVDAVNVTLDSLTRITQTVGIYSDVNLNDMLFKYGIRINHDLIEDIQSAMIPINASVPGTQPKFVPVPWLFNPLLQPVNAHPVSRNINAVKGEFVSTIDTVGEDLKVKRHLLLHTSRFTKVTPVPVFVSLAMVNEQPVREQFQRSLVPVAYAQEGVFPSLYAHRPVPAGLRQSNITRLDQSVPTRMVVVADGDVAKNAVRYRYTNPQIVPLGFDELSGQTFGNKQFVVNAVNYLADDDGWMALRSRSYALRLLDKERLGREATFWKMLNVALPVVLVVLAGVGFVWLRRRKYGR</sequence>
<evidence type="ECO:0000259" key="2">
    <source>
        <dbReference type="Pfam" id="PF09822"/>
    </source>
</evidence>
<feature type="transmembrane region" description="Helical" evidence="1">
    <location>
        <begin position="533"/>
        <end position="556"/>
    </location>
</feature>
<dbReference type="InterPro" id="IPR019196">
    <property type="entry name" value="ABC_transp_unknown"/>
</dbReference>
<protein>
    <submittedName>
        <fullName evidence="4">ABC-2 type transport system permease protein</fullName>
    </submittedName>
</protein>
<organism evidence="4 5">
    <name type="scientific">Breznakibacter xylanolyticus</name>
    <dbReference type="NCBI Taxonomy" id="990"/>
    <lineage>
        <taxon>Bacteria</taxon>
        <taxon>Pseudomonadati</taxon>
        <taxon>Bacteroidota</taxon>
        <taxon>Bacteroidia</taxon>
        <taxon>Marinilabiliales</taxon>
        <taxon>Marinilabiliaceae</taxon>
        <taxon>Breznakibacter</taxon>
    </lineage>
</organism>
<evidence type="ECO:0000259" key="3">
    <source>
        <dbReference type="Pfam" id="PF23357"/>
    </source>
</evidence>
<comment type="caution">
    <text evidence="4">The sequence shown here is derived from an EMBL/GenBank/DDBJ whole genome shotgun (WGS) entry which is preliminary data.</text>
</comment>
<dbReference type="RefSeq" id="WP_111446233.1">
    <property type="nucleotide sequence ID" value="NZ_QKZK01000019.1"/>
</dbReference>
<evidence type="ECO:0000313" key="4">
    <source>
        <dbReference type="EMBL" id="PZX14555.1"/>
    </source>
</evidence>
<dbReference type="Proteomes" id="UP000249239">
    <property type="component" value="Unassembled WGS sequence"/>
</dbReference>
<keyword evidence="1" id="KW-0472">Membrane</keyword>
<keyword evidence="5" id="KW-1185">Reference proteome</keyword>
<dbReference type="EMBL" id="QKZK01000019">
    <property type="protein sequence ID" value="PZX14555.1"/>
    <property type="molecule type" value="Genomic_DNA"/>
</dbReference>
<evidence type="ECO:0000256" key="1">
    <source>
        <dbReference type="SAM" id="Phobius"/>
    </source>
</evidence>
<evidence type="ECO:0000313" key="5">
    <source>
        <dbReference type="Proteomes" id="UP000249239"/>
    </source>
</evidence>
<dbReference type="Pfam" id="PF09822">
    <property type="entry name" value="ABC_transp_aux"/>
    <property type="match status" value="1"/>
</dbReference>
<dbReference type="OrthoDB" id="9777219at2"/>
<dbReference type="InterPro" id="IPR019863">
    <property type="entry name" value="Motility-assoc_ABC-rel_GldG"/>
</dbReference>
<gene>
    <name evidence="4" type="ORF">LX69_02382</name>
</gene>
<accession>A0A2W7N295</accession>
<dbReference type="Pfam" id="PF23357">
    <property type="entry name" value="DUF7088"/>
    <property type="match status" value="1"/>
</dbReference>
<dbReference type="AlphaFoldDB" id="A0A2W7N295"/>
<name>A0A2W7N295_9BACT</name>
<feature type="domain" description="ABC-type uncharacterised transport system" evidence="2">
    <location>
        <begin position="192"/>
        <end position="499"/>
    </location>
</feature>
<reference evidence="4 5" key="1">
    <citation type="submission" date="2018-06" db="EMBL/GenBank/DDBJ databases">
        <title>Genomic Encyclopedia of Archaeal and Bacterial Type Strains, Phase II (KMG-II): from individual species to whole genera.</title>
        <authorList>
            <person name="Goeker M."/>
        </authorList>
    </citation>
    <scope>NUCLEOTIDE SEQUENCE [LARGE SCALE GENOMIC DNA]</scope>
    <source>
        <strain evidence="4 5">DSM 6779</strain>
    </source>
</reference>
<proteinExistence type="predicted"/>
<keyword evidence="1" id="KW-1133">Transmembrane helix</keyword>